<dbReference type="Proteomes" id="UP000483379">
    <property type="component" value="Unassembled WGS sequence"/>
</dbReference>
<evidence type="ECO:0000313" key="2">
    <source>
        <dbReference type="Proteomes" id="UP000483379"/>
    </source>
</evidence>
<organism evidence="1 2">
    <name type="scientific">Thiorhodococcus minor</name>
    <dbReference type="NCBI Taxonomy" id="57489"/>
    <lineage>
        <taxon>Bacteria</taxon>
        <taxon>Pseudomonadati</taxon>
        <taxon>Pseudomonadota</taxon>
        <taxon>Gammaproteobacteria</taxon>
        <taxon>Chromatiales</taxon>
        <taxon>Chromatiaceae</taxon>
        <taxon>Thiorhodococcus</taxon>
    </lineage>
</organism>
<gene>
    <name evidence="1" type="ORF">G3446_04160</name>
</gene>
<dbReference type="EMBL" id="JAAIJQ010000008">
    <property type="protein sequence ID" value="NEV61101.1"/>
    <property type="molecule type" value="Genomic_DNA"/>
</dbReference>
<dbReference type="AlphaFoldDB" id="A0A6M0JW06"/>
<dbReference type="RefSeq" id="WP_164451150.1">
    <property type="nucleotide sequence ID" value="NZ_JAAIJQ010000008.1"/>
</dbReference>
<evidence type="ECO:0000313" key="1">
    <source>
        <dbReference type="EMBL" id="NEV61101.1"/>
    </source>
</evidence>
<proteinExistence type="predicted"/>
<reference evidence="1 2" key="1">
    <citation type="submission" date="2020-02" db="EMBL/GenBank/DDBJ databases">
        <title>Genome sequences of Thiorhodococcus mannitoliphagus and Thiorhodococcus minor, purple sulfur photosynthetic bacteria in the gammaproteobacterial family, Chromatiaceae.</title>
        <authorList>
            <person name="Aviles F.A."/>
            <person name="Meyer T.E."/>
            <person name="Kyndt J.A."/>
        </authorList>
    </citation>
    <scope>NUCLEOTIDE SEQUENCE [LARGE SCALE GENOMIC DNA]</scope>
    <source>
        <strain evidence="1 2">DSM 11518</strain>
    </source>
</reference>
<accession>A0A6M0JW06</accession>
<keyword evidence="2" id="KW-1185">Reference proteome</keyword>
<protein>
    <submittedName>
        <fullName evidence="1">Uncharacterized protein</fullName>
    </submittedName>
</protein>
<name>A0A6M0JW06_9GAMM</name>
<sequence length="101" mass="10720">MGIPLVKLGTTTYPASRHFRSAGFARPAKGIAVRLLEDDGFSLGWLGISLLPNPLALKKQAQINMQMARAPRSVIQGGALAVIFTINLDEKDPCSGGMGRA</sequence>
<comment type="caution">
    <text evidence="1">The sequence shown here is derived from an EMBL/GenBank/DDBJ whole genome shotgun (WGS) entry which is preliminary data.</text>
</comment>